<organism evidence="2 3">
    <name type="scientific">Portunus trituberculatus</name>
    <name type="common">Swimming crab</name>
    <name type="synonym">Neptunus trituberculatus</name>
    <dbReference type="NCBI Taxonomy" id="210409"/>
    <lineage>
        <taxon>Eukaryota</taxon>
        <taxon>Metazoa</taxon>
        <taxon>Ecdysozoa</taxon>
        <taxon>Arthropoda</taxon>
        <taxon>Crustacea</taxon>
        <taxon>Multicrustacea</taxon>
        <taxon>Malacostraca</taxon>
        <taxon>Eumalacostraca</taxon>
        <taxon>Eucarida</taxon>
        <taxon>Decapoda</taxon>
        <taxon>Pleocyemata</taxon>
        <taxon>Brachyura</taxon>
        <taxon>Eubrachyura</taxon>
        <taxon>Portunoidea</taxon>
        <taxon>Portunidae</taxon>
        <taxon>Portuninae</taxon>
        <taxon>Portunus</taxon>
    </lineage>
</organism>
<dbReference type="AlphaFoldDB" id="A0A5B7ECS0"/>
<accession>A0A5B7ECS0</accession>
<dbReference type="EMBL" id="VSRR010002351">
    <property type="protein sequence ID" value="MPC31016.1"/>
    <property type="molecule type" value="Genomic_DNA"/>
</dbReference>
<evidence type="ECO:0000313" key="3">
    <source>
        <dbReference type="Proteomes" id="UP000324222"/>
    </source>
</evidence>
<feature type="region of interest" description="Disordered" evidence="1">
    <location>
        <begin position="1"/>
        <end position="22"/>
    </location>
</feature>
<evidence type="ECO:0000256" key="1">
    <source>
        <dbReference type="SAM" id="MobiDB-lite"/>
    </source>
</evidence>
<sequence>MKACHTPARHISSNQVDDAKARHQRAKSPLGCLVRCTWDHTRGSLTPCLGPRDASHSRLQGHHSAARWRKSLLVETNDTVTSACMVCVAPVVETEPSKVGSGP</sequence>
<evidence type="ECO:0000313" key="2">
    <source>
        <dbReference type="EMBL" id="MPC31016.1"/>
    </source>
</evidence>
<name>A0A5B7ECS0_PORTR</name>
<protein>
    <submittedName>
        <fullName evidence="2">Uncharacterized protein</fullName>
    </submittedName>
</protein>
<keyword evidence="3" id="KW-1185">Reference proteome</keyword>
<gene>
    <name evidence="2" type="ORF">E2C01_024290</name>
</gene>
<proteinExistence type="predicted"/>
<comment type="caution">
    <text evidence="2">The sequence shown here is derived from an EMBL/GenBank/DDBJ whole genome shotgun (WGS) entry which is preliminary data.</text>
</comment>
<dbReference type="Proteomes" id="UP000324222">
    <property type="component" value="Unassembled WGS sequence"/>
</dbReference>
<reference evidence="2 3" key="1">
    <citation type="submission" date="2019-05" db="EMBL/GenBank/DDBJ databases">
        <title>Another draft genome of Portunus trituberculatus and its Hox gene families provides insights of decapod evolution.</title>
        <authorList>
            <person name="Jeong J.-H."/>
            <person name="Song I."/>
            <person name="Kim S."/>
            <person name="Choi T."/>
            <person name="Kim D."/>
            <person name="Ryu S."/>
            <person name="Kim W."/>
        </authorList>
    </citation>
    <scope>NUCLEOTIDE SEQUENCE [LARGE SCALE GENOMIC DNA]</scope>
    <source>
        <tissue evidence="2">Muscle</tissue>
    </source>
</reference>